<evidence type="ECO:0000256" key="5">
    <source>
        <dbReference type="ARBA" id="ARBA00023002"/>
    </source>
</evidence>
<protein>
    <submittedName>
        <fullName evidence="11">Cytochrome P450 monooxygenase</fullName>
    </submittedName>
</protein>
<dbReference type="PROSITE" id="PS00086">
    <property type="entry name" value="CYTOCHROME_P450"/>
    <property type="match status" value="1"/>
</dbReference>
<dbReference type="GO" id="GO:0016705">
    <property type="term" value="F:oxidoreductase activity, acting on paired donors, with incorporation or reduction of molecular oxygen"/>
    <property type="evidence" value="ECO:0007669"/>
    <property type="project" value="InterPro"/>
</dbReference>
<dbReference type="InterPro" id="IPR001128">
    <property type="entry name" value="Cyt_P450"/>
</dbReference>
<keyword evidence="10" id="KW-1133">Transmembrane helix</keyword>
<dbReference type="EMBL" id="KZ559553">
    <property type="protein sequence ID" value="PLN79965.1"/>
    <property type="molecule type" value="Genomic_DNA"/>
</dbReference>
<evidence type="ECO:0000256" key="1">
    <source>
        <dbReference type="ARBA" id="ARBA00001971"/>
    </source>
</evidence>
<dbReference type="InterPro" id="IPR050121">
    <property type="entry name" value="Cytochrome_P450_monoxygenase"/>
</dbReference>
<comment type="cofactor">
    <cofactor evidence="1 8">
        <name>heme</name>
        <dbReference type="ChEBI" id="CHEBI:30413"/>
    </cofactor>
</comment>
<keyword evidence="3 8" id="KW-0349">Heme</keyword>
<dbReference type="OrthoDB" id="1470350at2759"/>
<dbReference type="Gene3D" id="1.10.630.10">
    <property type="entry name" value="Cytochrome P450"/>
    <property type="match status" value="1"/>
</dbReference>
<dbReference type="GO" id="GO:0005506">
    <property type="term" value="F:iron ion binding"/>
    <property type="evidence" value="ECO:0007669"/>
    <property type="project" value="InterPro"/>
</dbReference>
<evidence type="ECO:0000313" key="11">
    <source>
        <dbReference type="EMBL" id="PLN79965.1"/>
    </source>
</evidence>
<comment type="similarity">
    <text evidence="2 9">Belongs to the cytochrome P450 family.</text>
</comment>
<proteinExistence type="inferred from homology"/>
<keyword evidence="10" id="KW-0812">Transmembrane</keyword>
<accession>A0A2J5HRN3</accession>
<evidence type="ECO:0000256" key="4">
    <source>
        <dbReference type="ARBA" id="ARBA00022723"/>
    </source>
</evidence>
<dbReference type="PRINTS" id="PR00385">
    <property type="entry name" value="P450"/>
</dbReference>
<dbReference type="InterPro" id="IPR002401">
    <property type="entry name" value="Cyt_P450_E_grp-I"/>
</dbReference>
<gene>
    <name evidence="11" type="ORF">BDW42DRAFT_201417</name>
</gene>
<reference evidence="12" key="1">
    <citation type="submission" date="2017-12" db="EMBL/GenBank/DDBJ databases">
        <authorList>
            <consortium name="DOE Joint Genome Institute"/>
            <person name="Mondo S.J."/>
            <person name="Kjaerbolling I."/>
            <person name="Vesth T.C."/>
            <person name="Frisvad J.C."/>
            <person name="Nybo J.L."/>
            <person name="Theobald S."/>
            <person name="Kuo A."/>
            <person name="Bowyer P."/>
            <person name="Matsuda Y."/>
            <person name="Lyhne E.K."/>
            <person name="Kogle M.E."/>
            <person name="Clum A."/>
            <person name="Lipzen A."/>
            <person name="Salamov A."/>
            <person name="Ngan C.Y."/>
            <person name="Daum C."/>
            <person name="Chiniquy J."/>
            <person name="Barry K."/>
            <person name="LaButti K."/>
            <person name="Haridas S."/>
            <person name="Simmons B.A."/>
            <person name="Magnuson J.K."/>
            <person name="Mortensen U.H."/>
            <person name="Larsen T.O."/>
            <person name="Grigoriev I.V."/>
            <person name="Baker S.E."/>
            <person name="Andersen M.R."/>
            <person name="Nordberg H.P."/>
            <person name="Cantor M.N."/>
            <person name="Hua S.X."/>
        </authorList>
    </citation>
    <scope>NUCLEOTIDE SEQUENCE [LARGE SCALE GENOMIC DNA]</scope>
    <source>
        <strain evidence="12">IBT 19404</strain>
    </source>
</reference>
<dbReference type="GO" id="GO:0004497">
    <property type="term" value="F:monooxygenase activity"/>
    <property type="evidence" value="ECO:0007669"/>
    <property type="project" value="UniProtKB-KW"/>
</dbReference>
<dbReference type="CDD" id="cd11058">
    <property type="entry name" value="CYP60B-like"/>
    <property type="match status" value="1"/>
</dbReference>
<dbReference type="PANTHER" id="PTHR24305">
    <property type="entry name" value="CYTOCHROME P450"/>
    <property type="match status" value="1"/>
</dbReference>
<dbReference type="InterPro" id="IPR036396">
    <property type="entry name" value="Cyt_P450_sf"/>
</dbReference>
<feature type="binding site" description="axial binding residue" evidence="8">
    <location>
        <position position="444"/>
    </location>
    <ligand>
        <name>heme</name>
        <dbReference type="ChEBI" id="CHEBI:30413"/>
    </ligand>
    <ligandPart>
        <name>Fe</name>
        <dbReference type="ChEBI" id="CHEBI:18248"/>
    </ligandPart>
</feature>
<dbReference type="GO" id="GO:0020037">
    <property type="term" value="F:heme binding"/>
    <property type="evidence" value="ECO:0007669"/>
    <property type="project" value="InterPro"/>
</dbReference>
<dbReference type="Proteomes" id="UP000235023">
    <property type="component" value="Unassembled WGS sequence"/>
</dbReference>
<evidence type="ECO:0000256" key="10">
    <source>
        <dbReference type="SAM" id="Phobius"/>
    </source>
</evidence>
<dbReference type="AlphaFoldDB" id="A0A2J5HRN3"/>
<organism evidence="11 12">
    <name type="scientific">Aspergillus taichungensis</name>
    <dbReference type="NCBI Taxonomy" id="482145"/>
    <lineage>
        <taxon>Eukaryota</taxon>
        <taxon>Fungi</taxon>
        <taxon>Dikarya</taxon>
        <taxon>Ascomycota</taxon>
        <taxon>Pezizomycotina</taxon>
        <taxon>Eurotiomycetes</taxon>
        <taxon>Eurotiomycetidae</taxon>
        <taxon>Eurotiales</taxon>
        <taxon>Aspergillaceae</taxon>
        <taxon>Aspergillus</taxon>
        <taxon>Aspergillus subgen. Circumdati</taxon>
    </lineage>
</organism>
<dbReference type="PANTHER" id="PTHR24305:SF230">
    <property type="entry name" value="P450, PUTATIVE (EUROFUNG)-RELATED"/>
    <property type="match status" value="1"/>
</dbReference>
<keyword evidence="7 9" id="KW-0503">Monooxygenase</keyword>
<sequence>MGVFNVLGSLASDSGLLTLFAWFIGLVSFASLASCVYSAYLHPLSKYPGPRIAGATRLWFCYHGIRGDLHVAIHRLHLKYGEVVRIAPDELSYTHADGWMQIYGQRPGKPEITKDPLFYRTLNAGPSSIVSASRDRHAVLRKQMSPGFSERAMREQEAIIRSYADSMIGALKRNGEAKVADLTRWYNYFTFDVMGHLVFGEPFDCLKCTGYHPWVSLIFDAIRSSSFLRSASFWPWLTPLIRKFIPKEMQRRRLDQQEMARAKVALRKSIKDAPYDLSASMLKPESGVTAQEYEATVQSIIIAGSETTATALSGVTFFLLNNPDKLERVVNEVRSAFASPEDISFVNINQLPYLLACLNEALRMYPPIPDAFPRNTTSNVEILLDQPVPPNTIVRMTHWATFHSPRNFARPDEYLPERWVGENPQFANDKKNAFQPFHVGPRNCIGRNLAYMEMRLAMALMLWHFDMELCEESKDWSNQKVYLLWQKPALMVKMSPRSV</sequence>
<keyword evidence="12" id="KW-1185">Reference proteome</keyword>
<evidence type="ECO:0000256" key="6">
    <source>
        <dbReference type="ARBA" id="ARBA00023004"/>
    </source>
</evidence>
<dbReference type="InterPro" id="IPR017972">
    <property type="entry name" value="Cyt_P450_CS"/>
</dbReference>
<dbReference type="GO" id="GO:0045122">
    <property type="term" value="P:aflatoxin biosynthetic process"/>
    <property type="evidence" value="ECO:0007669"/>
    <property type="project" value="UniProtKB-ARBA"/>
</dbReference>
<keyword evidence="5 9" id="KW-0560">Oxidoreductase</keyword>
<name>A0A2J5HRN3_9EURO</name>
<evidence type="ECO:0000256" key="3">
    <source>
        <dbReference type="ARBA" id="ARBA00022617"/>
    </source>
</evidence>
<keyword evidence="4 8" id="KW-0479">Metal-binding</keyword>
<evidence type="ECO:0000256" key="9">
    <source>
        <dbReference type="RuleBase" id="RU000461"/>
    </source>
</evidence>
<dbReference type="Pfam" id="PF00067">
    <property type="entry name" value="p450"/>
    <property type="match status" value="1"/>
</dbReference>
<keyword evidence="10" id="KW-0472">Membrane</keyword>
<feature type="transmembrane region" description="Helical" evidence="10">
    <location>
        <begin position="20"/>
        <end position="41"/>
    </location>
</feature>
<evidence type="ECO:0000256" key="2">
    <source>
        <dbReference type="ARBA" id="ARBA00010617"/>
    </source>
</evidence>
<keyword evidence="6 8" id="KW-0408">Iron</keyword>
<evidence type="ECO:0000256" key="8">
    <source>
        <dbReference type="PIRSR" id="PIRSR602401-1"/>
    </source>
</evidence>
<dbReference type="SUPFAM" id="SSF48264">
    <property type="entry name" value="Cytochrome P450"/>
    <property type="match status" value="1"/>
</dbReference>
<dbReference type="FunFam" id="1.10.630.10:FF:000047">
    <property type="entry name" value="Cytochrome P450 monooxygenase"/>
    <property type="match status" value="1"/>
</dbReference>
<evidence type="ECO:0000256" key="7">
    <source>
        <dbReference type="ARBA" id="ARBA00023033"/>
    </source>
</evidence>
<evidence type="ECO:0000313" key="12">
    <source>
        <dbReference type="Proteomes" id="UP000235023"/>
    </source>
</evidence>
<dbReference type="PRINTS" id="PR00463">
    <property type="entry name" value="EP450I"/>
</dbReference>